<keyword evidence="2" id="KW-1185">Reference proteome</keyword>
<sequence length="55" mass="6283">MSRTTLAENACKLAPRCDRRSVAGRRWDLRIGIWNASLGSYASAYQNQQFDLHVK</sequence>
<reference evidence="1 2" key="1">
    <citation type="journal article" date="2013" name="Nat. Commun.">
        <title>The evolution and pathogenic mechanisms of the rice sheath blight pathogen.</title>
        <authorList>
            <person name="Zheng A."/>
            <person name="Lin R."/>
            <person name="Xu L."/>
            <person name="Qin P."/>
            <person name="Tang C."/>
            <person name="Ai P."/>
            <person name="Zhang D."/>
            <person name="Liu Y."/>
            <person name="Sun Z."/>
            <person name="Feng H."/>
            <person name="Wang Y."/>
            <person name="Chen Y."/>
            <person name="Liang X."/>
            <person name="Fu R."/>
            <person name="Li Q."/>
            <person name="Zhang J."/>
            <person name="Yu X."/>
            <person name="Xie Z."/>
            <person name="Ding L."/>
            <person name="Guan P."/>
            <person name="Tang J."/>
            <person name="Liang Y."/>
            <person name="Wang S."/>
            <person name="Deng Q."/>
            <person name="Li S."/>
            <person name="Zhu J."/>
            <person name="Wang L."/>
            <person name="Liu H."/>
            <person name="Li P."/>
        </authorList>
    </citation>
    <scope>NUCLEOTIDE SEQUENCE [LARGE SCALE GENOMIC DNA]</scope>
    <source>
        <strain evidence="2">AG-1 IA</strain>
    </source>
</reference>
<dbReference type="HOGENOM" id="CLU_3034017_0_0_1"/>
<dbReference type="Proteomes" id="UP000011668">
    <property type="component" value="Unassembled WGS sequence"/>
</dbReference>
<evidence type="ECO:0000313" key="1">
    <source>
        <dbReference type="EMBL" id="ELU39859.1"/>
    </source>
</evidence>
<dbReference type="AlphaFoldDB" id="L8WU41"/>
<protein>
    <submittedName>
        <fullName evidence="1">Uncharacterized protein</fullName>
    </submittedName>
</protein>
<comment type="caution">
    <text evidence="1">The sequence shown here is derived from an EMBL/GenBank/DDBJ whole genome shotgun (WGS) entry which is preliminary data.</text>
</comment>
<gene>
    <name evidence="1" type="ORF">AG1IA_06111</name>
</gene>
<accession>L8WU41</accession>
<evidence type="ECO:0000313" key="2">
    <source>
        <dbReference type="Proteomes" id="UP000011668"/>
    </source>
</evidence>
<dbReference type="EMBL" id="AFRT01001599">
    <property type="protein sequence ID" value="ELU39859.1"/>
    <property type="molecule type" value="Genomic_DNA"/>
</dbReference>
<name>L8WU41_THACA</name>
<organism evidence="1 2">
    <name type="scientific">Thanatephorus cucumeris (strain AG1-IA)</name>
    <name type="common">Rice sheath blight fungus</name>
    <name type="synonym">Rhizoctonia solani</name>
    <dbReference type="NCBI Taxonomy" id="983506"/>
    <lineage>
        <taxon>Eukaryota</taxon>
        <taxon>Fungi</taxon>
        <taxon>Dikarya</taxon>
        <taxon>Basidiomycota</taxon>
        <taxon>Agaricomycotina</taxon>
        <taxon>Agaricomycetes</taxon>
        <taxon>Cantharellales</taxon>
        <taxon>Ceratobasidiaceae</taxon>
        <taxon>Rhizoctonia</taxon>
        <taxon>Rhizoctonia solani AG-1</taxon>
    </lineage>
</organism>
<proteinExistence type="predicted"/>